<evidence type="ECO:0000313" key="10">
    <source>
        <dbReference type="WBParaSite" id="Minc3s11747g45121"/>
    </source>
</evidence>
<feature type="region of interest" description="Disordered" evidence="7">
    <location>
        <begin position="1"/>
        <end position="75"/>
    </location>
</feature>
<dbReference type="GO" id="GO:0005524">
    <property type="term" value="F:ATP binding"/>
    <property type="evidence" value="ECO:0007669"/>
    <property type="project" value="UniProtKB-KW"/>
</dbReference>
<feature type="compositionally biased region" description="Basic and acidic residues" evidence="7">
    <location>
        <begin position="59"/>
        <end position="71"/>
    </location>
</feature>
<feature type="domain" description="DEAD-box RNA helicase Q" evidence="8">
    <location>
        <begin position="105"/>
        <end position="133"/>
    </location>
</feature>
<proteinExistence type="predicted"/>
<evidence type="ECO:0000259" key="8">
    <source>
        <dbReference type="PROSITE" id="PS51195"/>
    </source>
</evidence>
<protein>
    <recommendedName>
        <fullName evidence="1">RNA helicase</fullName>
        <ecNumber evidence="1">3.6.4.13</ecNumber>
    </recommendedName>
</protein>
<keyword evidence="9" id="KW-1185">Reference proteome</keyword>
<evidence type="ECO:0000256" key="3">
    <source>
        <dbReference type="ARBA" id="ARBA00022801"/>
    </source>
</evidence>
<dbReference type="InterPro" id="IPR027417">
    <property type="entry name" value="P-loop_NTPase"/>
</dbReference>
<keyword evidence="5" id="KW-0067">ATP-binding</keyword>
<dbReference type="AlphaFoldDB" id="A0A914NWK9"/>
<evidence type="ECO:0000256" key="6">
    <source>
        <dbReference type="PROSITE-ProRule" id="PRU00552"/>
    </source>
</evidence>
<keyword evidence="3" id="KW-0378">Hydrolase</keyword>
<dbReference type="EC" id="3.6.4.13" evidence="1"/>
<keyword evidence="4" id="KW-0347">Helicase</keyword>
<sequence>MNRENLLHRSQSQQQNGNWRQQQNGNWRQQNGNWRQPQDGNWRQQGAPQQGAQGAAQSWEERGPPDPRIEAELFSGQNTGINFDKYEEIPVEATGINCPQPIQTFTDQSLSLHPWIEENIRKCGYDRPTPVQVFFLLKNLFQAYLEIFYSDFELSS</sequence>
<evidence type="ECO:0000256" key="2">
    <source>
        <dbReference type="ARBA" id="ARBA00022741"/>
    </source>
</evidence>
<feature type="compositionally biased region" description="Low complexity" evidence="7">
    <location>
        <begin position="44"/>
        <end position="57"/>
    </location>
</feature>
<evidence type="ECO:0000256" key="1">
    <source>
        <dbReference type="ARBA" id="ARBA00012552"/>
    </source>
</evidence>
<evidence type="ECO:0000313" key="9">
    <source>
        <dbReference type="Proteomes" id="UP000887563"/>
    </source>
</evidence>
<dbReference type="Gene3D" id="3.40.50.300">
    <property type="entry name" value="P-loop containing nucleotide triphosphate hydrolases"/>
    <property type="match status" value="1"/>
</dbReference>
<evidence type="ECO:0000256" key="5">
    <source>
        <dbReference type="ARBA" id="ARBA00022840"/>
    </source>
</evidence>
<dbReference type="PROSITE" id="PS51195">
    <property type="entry name" value="Q_MOTIF"/>
    <property type="match status" value="1"/>
</dbReference>
<accession>A0A914NWK9</accession>
<evidence type="ECO:0000256" key="4">
    <source>
        <dbReference type="ARBA" id="ARBA00022806"/>
    </source>
</evidence>
<name>A0A914NWK9_MELIC</name>
<feature type="short sequence motif" description="Q motif" evidence="6">
    <location>
        <begin position="105"/>
        <end position="133"/>
    </location>
</feature>
<dbReference type="GO" id="GO:0003724">
    <property type="term" value="F:RNA helicase activity"/>
    <property type="evidence" value="ECO:0007669"/>
    <property type="project" value="UniProtKB-EC"/>
</dbReference>
<evidence type="ECO:0000256" key="7">
    <source>
        <dbReference type="SAM" id="MobiDB-lite"/>
    </source>
</evidence>
<dbReference type="WBParaSite" id="Minc3s11747g45121">
    <property type="protein sequence ID" value="Minc3s11747g45121"/>
    <property type="gene ID" value="Minc3s11747g45121"/>
</dbReference>
<keyword evidence="2" id="KW-0547">Nucleotide-binding</keyword>
<dbReference type="InterPro" id="IPR014014">
    <property type="entry name" value="RNA_helicase_DEAD_Q_motif"/>
</dbReference>
<feature type="compositionally biased region" description="Low complexity" evidence="7">
    <location>
        <begin position="13"/>
        <end position="36"/>
    </location>
</feature>
<reference evidence="10" key="1">
    <citation type="submission" date="2022-11" db="UniProtKB">
        <authorList>
            <consortium name="WormBaseParasite"/>
        </authorList>
    </citation>
    <scope>IDENTIFICATION</scope>
</reference>
<dbReference type="GO" id="GO:0016787">
    <property type="term" value="F:hydrolase activity"/>
    <property type="evidence" value="ECO:0007669"/>
    <property type="project" value="UniProtKB-KW"/>
</dbReference>
<organism evidence="9 10">
    <name type="scientific">Meloidogyne incognita</name>
    <name type="common">Southern root-knot nematode worm</name>
    <name type="synonym">Oxyuris incognita</name>
    <dbReference type="NCBI Taxonomy" id="6306"/>
    <lineage>
        <taxon>Eukaryota</taxon>
        <taxon>Metazoa</taxon>
        <taxon>Ecdysozoa</taxon>
        <taxon>Nematoda</taxon>
        <taxon>Chromadorea</taxon>
        <taxon>Rhabditida</taxon>
        <taxon>Tylenchina</taxon>
        <taxon>Tylenchomorpha</taxon>
        <taxon>Tylenchoidea</taxon>
        <taxon>Meloidogynidae</taxon>
        <taxon>Meloidogyninae</taxon>
        <taxon>Meloidogyne</taxon>
        <taxon>Meloidogyne incognita group</taxon>
    </lineage>
</organism>
<dbReference type="Proteomes" id="UP000887563">
    <property type="component" value="Unplaced"/>
</dbReference>